<keyword evidence="2" id="KW-1185">Reference proteome</keyword>
<dbReference type="AlphaFoldDB" id="F7NI82"/>
<dbReference type="InterPro" id="IPR032587">
    <property type="entry name" value="DUF4911"/>
</dbReference>
<evidence type="ECO:0000313" key="1">
    <source>
        <dbReference type="EMBL" id="EGO64247.1"/>
    </source>
</evidence>
<evidence type="ECO:0000313" key="2">
    <source>
        <dbReference type="Proteomes" id="UP000003240"/>
    </source>
</evidence>
<dbReference type="Proteomes" id="UP000003240">
    <property type="component" value="Unassembled WGS sequence"/>
</dbReference>
<dbReference type="eggNOG" id="COG0826">
    <property type="taxonomic scope" value="Bacteria"/>
</dbReference>
<dbReference type="OrthoDB" id="2084209at2"/>
<name>F7NI82_9FIRM</name>
<dbReference type="RefSeq" id="WP_004094819.1">
    <property type="nucleotide sequence ID" value="NZ_AFGF01000068.1"/>
</dbReference>
<organism evidence="1 2">
    <name type="scientific">Acetonema longum DSM 6540</name>
    <dbReference type="NCBI Taxonomy" id="1009370"/>
    <lineage>
        <taxon>Bacteria</taxon>
        <taxon>Bacillati</taxon>
        <taxon>Bacillota</taxon>
        <taxon>Negativicutes</taxon>
        <taxon>Acetonemataceae</taxon>
        <taxon>Acetonema</taxon>
    </lineage>
</organism>
<gene>
    <name evidence="1" type="ORF">ALO_08902</name>
</gene>
<sequence>MSNSAGTVLARLEPRHITYLSRIMEGYEYFGVVTTVDRAAGLVKIRATPDTAGDVRRILVSLPIHVELCSGQSETE</sequence>
<dbReference type="STRING" id="1009370.ALO_08902"/>
<protein>
    <submittedName>
        <fullName evidence="1">Peptidase, u32 family protein</fullName>
    </submittedName>
</protein>
<dbReference type="Pfam" id="PF16256">
    <property type="entry name" value="DUF4911"/>
    <property type="match status" value="1"/>
</dbReference>
<proteinExistence type="predicted"/>
<comment type="caution">
    <text evidence="1">The sequence shown here is derived from an EMBL/GenBank/DDBJ whole genome shotgun (WGS) entry which is preliminary data.</text>
</comment>
<accession>F7NI82</accession>
<reference evidence="1 2" key="1">
    <citation type="journal article" date="2011" name="EMBO J.">
        <title>Structural diversity of bacterial flagellar motors.</title>
        <authorList>
            <person name="Chen S."/>
            <person name="Beeby M."/>
            <person name="Murphy G.E."/>
            <person name="Leadbetter J.R."/>
            <person name="Hendrixson D.R."/>
            <person name="Briegel A."/>
            <person name="Li Z."/>
            <person name="Shi J."/>
            <person name="Tocheva E.I."/>
            <person name="Muller A."/>
            <person name="Dobro M.J."/>
            <person name="Jensen G.J."/>
        </authorList>
    </citation>
    <scope>NUCLEOTIDE SEQUENCE [LARGE SCALE GENOMIC DNA]</scope>
    <source>
        <strain evidence="1 2">DSM 6540</strain>
    </source>
</reference>
<dbReference type="EMBL" id="AFGF01000068">
    <property type="protein sequence ID" value="EGO64247.1"/>
    <property type="molecule type" value="Genomic_DNA"/>
</dbReference>